<dbReference type="Gramene" id="MELO3C032052.2.1">
    <property type="protein sequence ID" value="MELO3C032052.2.1"/>
    <property type="gene ID" value="MELO3C032052.2"/>
</dbReference>
<evidence type="ECO:0008006" key="3">
    <source>
        <dbReference type="Google" id="ProtNLM"/>
    </source>
</evidence>
<proteinExistence type="predicted"/>
<evidence type="ECO:0000256" key="1">
    <source>
        <dbReference type="SAM" id="MobiDB-lite"/>
    </source>
</evidence>
<protein>
    <recommendedName>
        <fullName evidence="3">Envelope-like protein</fullName>
    </recommendedName>
</protein>
<accession>A0A9I9ECW5</accession>
<reference evidence="2" key="1">
    <citation type="submission" date="2023-03" db="UniProtKB">
        <authorList>
            <consortium name="EnsemblPlants"/>
        </authorList>
    </citation>
    <scope>IDENTIFICATION</scope>
</reference>
<feature type="region of interest" description="Disordered" evidence="1">
    <location>
        <begin position="113"/>
        <end position="137"/>
    </location>
</feature>
<sequence>MVNTRKGSYMTQSSKDAPKVIISSPLVTTVEGERTKVQKYSAMKAEEASSKLHESVLPESVPVVGESSVPGSSVAHAPQVPATIVSDMDSDDRDDVPLARLFKRTLIPDVSDKLPVDPPNSIHSQETSNIQPGPSARFPPALPPPFATVDAHESIADDVPGDIYTAPTFIALPRLFSNLLLHLNGAVLTAADTSGPDPKTLALSYRLFQDSHVHDIDMMCIHLLARAFSTLVTRMSLLKVSLLIVS</sequence>
<name>A0A9I9ECW5_CUCME</name>
<feature type="compositionally biased region" description="Polar residues" evidence="1">
    <location>
        <begin position="121"/>
        <end position="131"/>
    </location>
</feature>
<dbReference type="AlphaFoldDB" id="A0A9I9ECW5"/>
<dbReference type="EnsemblPlants" id="MELO3C032052.2.1">
    <property type="protein sequence ID" value="MELO3C032052.2.1"/>
    <property type="gene ID" value="MELO3C032052.2"/>
</dbReference>
<organism evidence="2">
    <name type="scientific">Cucumis melo</name>
    <name type="common">Muskmelon</name>
    <dbReference type="NCBI Taxonomy" id="3656"/>
    <lineage>
        <taxon>Eukaryota</taxon>
        <taxon>Viridiplantae</taxon>
        <taxon>Streptophyta</taxon>
        <taxon>Embryophyta</taxon>
        <taxon>Tracheophyta</taxon>
        <taxon>Spermatophyta</taxon>
        <taxon>Magnoliopsida</taxon>
        <taxon>eudicotyledons</taxon>
        <taxon>Gunneridae</taxon>
        <taxon>Pentapetalae</taxon>
        <taxon>rosids</taxon>
        <taxon>fabids</taxon>
        <taxon>Cucurbitales</taxon>
        <taxon>Cucurbitaceae</taxon>
        <taxon>Benincaseae</taxon>
        <taxon>Cucumis</taxon>
    </lineage>
</organism>
<evidence type="ECO:0000313" key="2">
    <source>
        <dbReference type="EnsemblPlants" id="MELO3C032052.2.1"/>
    </source>
</evidence>